<dbReference type="Proteomes" id="UP001173223">
    <property type="component" value="Unassembled WGS sequence"/>
</dbReference>
<organism evidence="1 2">
    <name type="scientific">Fusobacterium necrophorum</name>
    <dbReference type="NCBI Taxonomy" id="859"/>
    <lineage>
        <taxon>Bacteria</taxon>
        <taxon>Fusobacteriati</taxon>
        <taxon>Fusobacteriota</taxon>
        <taxon>Fusobacteriia</taxon>
        <taxon>Fusobacteriales</taxon>
        <taxon>Fusobacteriaceae</taxon>
        <taxon>Fusobacterium</taxon>
    </lineage>
</organism>
<keyword evidence="2" id="KW-1185">Reference proteome</keyword>
<dbReference type="AlphaFoldDB" id="A0AAW6WDY0"/>
<protein>
    <submittedName>
        <fullName evidence="1">Uncharacterized protein</fullName>
    </submittedName>
</protein>
<accession>A0AAW6WDY0</accession>
<dbReference type="RefSeq" id="WP_285049374.1">
    <property type="nucleotide sequence ID" value="NZ_JAMGTK010000028.1"/>
</dbReference>
<sequence>MKVEEFKKTYKKFHLLWGEEEVSRLARFSEIMKKSLVESTKYLLVSGDSIGFTDSYRAVIVKATNVVEKIERPLGFYSPDLLPLLKKAQEIALTEDCTLVVRVKEDVHVFSPTANQVPDIEQVLKLIPVDAERVSFFTEIFSEKEMPLTEVLSWEAICTTFKPADLDLMCPRFHFTHEGISVKADLGKSHLEALFPIPLKLECEKVLNPNFIDLWLKATAKEKVVVTLLYTCKESSAICFEIPDLKYIIMPIAWRKGGK</sequence>
<reference evidence="1" key="2">
    <citation type="submission" date="2022-04" db="EMBL/GenBank/DDBJ databases">
        <authorList>
            <person name="Livingstone P.G."/>
        </authorList>
    </citation>
    <scope>NUCLEOTIDE SEQUENCE</scope>
    <source>
        <strain evidence="1">BRON_8</strain>
    </source>
</reference>
<comment type="caution">
    <text evidence="1">The sequence shown here is derived from an EMBL/GenBank/DDBJ whole genome shotgun (WGS) entry which is preliminary data.</text>
</comment>
<proteinExistence type="predicted"/>
<reference evidence="1" key="1">
    <citation type="journal article" date="2022" name="Gene">
        <title>A genome-led study on the pathogenesis of Fusobacterium necrophorum infections.</title>
        <authorList>
            <person name="Thapa G."/>
            <person name="Jayal A."/>
            <person name="Sikazwe E."/>
            <person name="Perry T."/>
            <person name="Mohammed Al Balushi A."/>
            <person name="Livingstone P."/>
        </authorList>
    </citation>
    <scope>NUCLEOTIDE SEQUENCE</scope>
    <source>
        <strain evidence="1">BRON_8</strain>
    </source>
</reference>
<evidence type="ECO:0000313" key="1">
    <source>
        <dbReference type="EMBL" id="MDK4512886.1"/>
    </source>
</evidence>
<name>A0AAW6WDY0_9FUSO</name>
<gene>
    <name evidence="1" type="ORF">MWG07_11565</name>
</gene>
<evidence type="ECO:0000313" key="2">
    <source>
        <dbReference type="Proteomes" id="UP001173223"/>
    </source>
</evidence>
<dbReference type="EMBL" id="JAMGTK010000028">
    <property type="protein sequence ID" value="MDK4512886.1"/>
    <property type="molecule type" value="Genomic_DNA"/>
</dbReference>